<dbReference type="STRING" id="435880.SAMN04487988_11257"/>
<dbReference type="PROSITE" id="PS51257">
    <property type="entry name" value="PROKAR_LIPOPROTEIN"/>
    <property type="match status" value="1"/>
</dbReference>
<dbReference type="Pfam" id="PF17170">
    <property type="entry name" value="DUF5128"/>
    <property type="match status" value="1"/>
</dbReference>
<evidence type="ECO:0000313" key="1">
    <source>
        <dbReference type="EMBL" id="SFG98835.1"/>
    </source>
</evidence>
<name>A0A1I2WBV5_9BACT</name>
<proteinExistence type="predicted"/>
<accession>A0A1I2WBV5</accession>
<dbReference type="RefSeq" id="WP_092793281.1">
    <property type="nucleotide sequence ID" value="NZ_FOPC01000012.1"/>
</dbReference>
<dbReference type="OrthoDB" id="818760at2"/>
<dbReference type="AlphaFoldDB" id="A0A1I2WBV5"/>
<keyword evidence="2" id="KW-1185">Reference proteome</keyword>
<organism evidence="1 2">
    <name type="scientific">Algoriphagus hitonicola</name>
    <dbReference type="NCBI Taxonomy" id="435880"/>
    <lineage>
        <taxon>Bacteria</taxon>
        <taxon>Pseudomonadati</taxon>
        <taxon>Bacteroidota</taxon>
        <taxon>Cytophagia</taxon>
        <taxon>Cytophagales</taxon>
        <taxon>Cyclobacteriaceae</taxon>
        <taxon>Algoriphagus</taxon>
    </lineage>
</organism>
<evidence type="ECO:0000313" key="2">
    <source>
        <dbReference type="Proteomes" id="UP000199642"/>
    </source>
</evidence>
<gene>
    <name evidence="1" type="ORF">SAMN04487988_11257</name>
</gene>
<reference evidence="2" key="1">
    <citation type="submission" date="2016-10" db="EMBL/GenBank/DDBJ databases">
        <authorList>
            <person name="Varghese N."/>
            <person name="Submissions S."/>
        </authorList>
    </citation>
    <scope>NUCLEOTIDE SEQUENCE [LARGE SCALE GENOMIC DNA]</scope>
    <source>
        <strain evidence="2">DSM 19315</strain>
    </source>
</reference>
<evidence type="ECO:0008006" key="3">
    <source>
        <dbReference type="Google" id="ProtNLM"/>
    </source>
</evidence>
<dbReference type="EMBL" id="FOPC01000012">
    <property type="protein sequence ID" value="SFG98835.1"/>
    <property type="molecule type" value="Genomic_DNA"/>
</dbReference>
<protein>
    <recommendedName>
        <fullName evidence="3">6-bladed beta-propeller protein</fullName>
    </recommendedName>
</protein>
<dbReference type="SUPFAM" id="SSF75011">
    <property type="entry name" value="3-carboxy-cis,cis-mucoante lactonizing enzyme"/>
    <property type="match status" value="1"/>
</dbReference>
<dbReference type="Proteomes" id="UP000199642">
    <property type="component" value="Unassembled WGS sequence"/>
</dbReference>
<sequence length="397" mass="46042">MRGFLLFIVFLVTGFACQSNSEKTGDIQVKEIFIDLDQPVNFKASQFFDTCFIVPLDNRELIGEVSELFLDENHMLITDKRSTQKIYLYDWEGSLIQFLGTEGEGPGEYKFQRNIQLLSKDEFVLYSSATNKLVYQKFSEQLGQDLNLDTLGPLKDFKLLNGNYYFARENESKTTNQILVFDSDFELLEEIKLDEKFLSQDQSKYGMGKENYFFPKWDGKGFYFSDVENPHFLDFENDLLKTIYRVRLSEREIDYSKISTGSDQGRLNLARSQNLTYFANAVQVHPDFLFIGYGDGPISKMAIWDKKSDIAYPVEKIENDFAVLPNINSIGMSAGLTAQPGFYIFMLEAPMLIDVLERIDEKDNVYLKKLRALNIQKDDNPILFIYRFKQSVNLKWP</sequence>